<name>A0A0A9D0B4_ARUDO</name>
<reference evidence="1" key="2">
    <citation type="journal article" date="2015" name="Data Brief">
        <title>Shoot transcriptome of the giant reed, Arundo donax.</title>
        <authorList>
            <person name="Barrero R.A."/>
            <person name="Guerrero F.D."/>
            <person name="Moolhuijzen P."/>
            <person name="Goolsby J.A."/>
            <person name="Tidwell J."/>
            <person name="Bellgard S.E."/>
            <person name="Bellgard M.I."/>
        </authorList>
    </citation>
    <scope>NUCLEOTIDE SEQUENCE</scope>
    <source>
        <tissue evidence="1">Shoot tissue taken approximately 20 cm above the soil surface</tissue>
    </source>
</reference>
<sequence length="56" mass="6241">MLTSTIASVRLHFLRITSRPMSERTWLLLSNHFPVLTSATPTGTWIPVIAFAVSSK</sequence>
<accession>A0A0A9D0B4</accession>
<reference evidence="1" key="1">
    <citation type="submission" date="2014-09" db="EMBL/GenBank/DDBJ databases">
        <authorList>
            <person name="Magalhaes I.L.F."/>
            <person name="Oliveira U."/>
            <person name="Santos F.R."/>
            <person name="Vidigal T.H.D.A."/>
            <person name="Brescovit A.D."/>
            <person name="Santos A.J."/>
        </authorList>
    </citation>
    <scope>NUCLEOTIDE SEQUENCE</scope>
    <source>
        <tissue evidence="1">Shoot tissue taken approximately 20 cm above the soil surface</tissue>
    </source>
</reference>
<proteinExistence type="predicted"/>
<organism evidence="1">
    <name type="scientific">Arundo donax</name>
    <name type="common">Giant reed</name>
    <name type="synonym">Donax arundinaceus</name>
    <dbReference type="NCBI Taxonomy" id="35708"/>
    <lineage>
        <taxon>Eukaryota</taxon>
        <taxon>Viridiplantae</taxon>
        <taxon>Streptophyta</taxon>
        <taxon>Embryophyta</taxon>
        <taxon>Tracheophyta</taxon>
        <taxon>Spermatophyta</taxon>
        <taxon>Magnoliopsida</taxon>
        <taxon>Liliopsida</taxon>
        <taxon>Poales</taxon>
        <taxon>Poaceae</taxon>
        <taxon>PACMAD clade</taxon>
        <taxon>Arundinoideae</taxon>
        <taxon>Arundineae</taxon>
        <taxon>Arundo</taxon>
    </lineage>
</organism>
<dbReference type="AlphaFoldDB" id="A0A0A9D0B4"/>
<protein>
    <submittedName>
        <fullName evidence="1">Uncharacterized protein</fullName>
    </submittedName>
</protein>
<evidence type="ECO:0000313" key="1">
    <source>
        <dbReference type="EMBL" id="JAD77172.1"/>
    </source>
</evidence>
<dbReference type="EMBL" id="GBRH01220723">
    <property type="protein sequence ID" value="JAD77172.1"/>
    <property type="molecule type" value="Transcribed_RNA"/>
</dbReference>